<evidence type="ECO:0008006" key="3">
    <source>
        <dbReference type="Google" id="ProtNLM"/>
    </source>
</evidence>
<comment type="caution">
    <text evidence="1">The sequence shown here is derived from an EMBL/GenBank/DDBJ whole genome shotgun (WGS) entry which is preliminary data.</text>
</comment>
<name>A0ABD5RPK9_9EURY</name>
<protein>
    <recommendedName>
        <fullName evidence="3">DUF433 domain-containing protein</fullName>
    </recommendedName>
</protein>
<gene>
    <name evidence="1" type="ORF">ACFPYI_14735</name>
</gene>
<dbReference type="Proteomes" id="UP001596099">
    <property type="component" value="Unassembled WGS sequence"/>
</dbReference>
<sequence length="50" mass="5971">MEVYDAYEVYDIDAELIAHDYNITVRDVYEALAYYHRSPNIIERARETAE</sequence>
<proteinExistence type="predicted"/>
<evidence type="ECO:0000313" key="1">
    <source>
        <dbReference type="EMBL" id="MFC5972592.1"/>
    </source>
</evidence>
<evidence type="ECO:0000313" key="2">
    <source>
        <dbReference type="Proteomes" id="UP001596099"/>
    </source>
</evidence>
<dbReference type="RefSeq" id="WP_247416109.1">
    <property type="nucleotide sequence ID" value="NZ_JALLGW010000001.1"/>
</dbReference>
<reference evidence="1 2" key="1">
    <citation type="journal article" date="2019" name="Int. J. Syst. Evol. Microbiol.">
        <title>The Global Catalogue of Microorganisms (GCM) 10K type strain sequencing project: providing services to taxonomists for standard genome sequencing and annotation.</title>
        <authorList>
            <consortium name="The Broad Institute Genomics Platform"/>
            <consortium name="The Broad Institute Genome Sequencing Center for Infectious Disease"/>
            <person name="Wu L."/>
            <person name="Ma J."/>
        </authorList>
    </citation>
    <scope>NUCLEOTIDE SEQUENCE [LARGE SCALE GENOMIC DNA]</scope>
    <source>
        <strain evidence="1 2">CGMCC 1.12543</strain>
    </source>
</reference>
<keyword evidence="2" id="KW-1185">Reference proteome</keyword>
<accession>A0ABD5RPK9</accession>
<dbReference type="AlphaFoldDB" id="A0ABD5RPK9"/>
<organism evidence="1 2">
    <name type="scientific">Halomarina salina</name>
    <dbReference type="NCBI Taxonomy" id="1872699"/>
    <lineage>
        <taxon>Archaea</taxon>
        <taxon>Methanobacteriati</taxon>
        <taxon>Methanobacteriota</taxon>
        <taxon>Stenosarchaea group</taxon>
        <taxon>Halobacteria</taxon>
        <taxon>Halobacteriales</taxon>
        <taxon>Natronomonadaceae</taxon>
        <taxon>Halomarina</taxon>
    </lineage>
</organism>
<dbReference type="EMBL" id="JBHSQH010000001">
    <property type="protein sequence ID" value="MFC5972592.1"/>
    <property type="molecule type" value="Genomic_DNA"/>
</dbReference>